<accession>A0A438MY95</accession>
<evidence type="ECO:0000313" key="3">
    <source>
        <dbReference type="Proteomes" id="UP000288859"/>
    </source>
</evidence>
<dbReference type="PANTHER" id="PTHR38116:SF9">
    <property type="entry name" value="BZIP DOMAIN-CONTAINING PROTEIN"/>
    <property type="match status" value="1"/>
</dbReference>
<reference evidence="2 3" key="1">
    <citation type="submission" date="2017-03" db="EMBL/GenBank/DDBJ databases">
        <title>Genomes of endolithic fungi from Antarctica.</title>
        <authorList>
            <person name="Coleine C."/>
            <person name="Masonjones S."/>
            <person name="Stajich J.E."/>
        </authorList>
    </citation>
    <scope>NUCLEOTIDE SEQUENCE [LARGE SCALE GENOMIC DNA]</scope>
    <source>
        <strain evidence="2 3">CCFEE 6314</strain>
    </source>
</reference>
<evidence type="ECO:0000256" key="1">
    <source>
        <dbReference type="SAM" id="MobiDB-lite"/>
    </source>
</evidence>
<dbReference type="EMBL" id="NAJM01000043">
    <property type="protein sequence ID" value="RVX67911.1"/>
    <property type="molecule type" value="Genomic_DNA"/>
</dbReference>
<dbReference type="Pfam" id="PF11905">
    <property type="entry name" value="DUF3425"/>
    <property type="match status" value="1"/>
</dbReference>
<name>A0A438MY95_EXOME</name>
<dbReference type="AlphaFoldDB" id="A0A438MY95"/>
<protein>
    <recommendedName>
        <fullName evidence="4">BZIP domain-containing protein</fullName>
    </recommendedName>
</protein>
<evidence type="ECO:0008006" key="4">
    <source>
        <dbReference type="Google" id="ProtNLM"/>
    </source>
</evidence>
<feature type="region of interest" description="Disordered" evidence="1">
    <location>
        <begin position="38"/>
        <end position="78"/>
    </location>
</feature>
<dbReference type="OrthoDB" id="2245989at2759"/>
<dbReference type="VEuPathDB" id="FungiDB:PV10_08186"/>
<proteinExistence type="predicted"/>
<dbReference type="PANTHER" id="PTHR38116">
    <property type="entry name" value="CHROMOSOME 7, WHOLE GENOME SHOTGUN SEQUENCE"/>
    <property type="match status" value="1"/>
</dbReference>
<comment type="caution">
    <text evidence="2">The sequence shown here is derived from an EMBL/GenBank/DDBJ whole genome shotgun (WGS) entry which is preliminary data.</text>
</comment>
<dbReference type="InterPro" id="IPR021833">
    <property type="entry name" value="DUF3425"/>
</dbReference>
<organism evidence="2 3">
    <name type="scientific">Exophiala mesophila</name>
    <name type="common">Black yeast-like fungus</name>
    <dbReference type="NCBI Taxonomy" id="212818"/>
    <lineage>
        <taxon>Eukaryota</taxon>
        <taxon>Fungi</taxon>
        <taxon>Dikarya</taxon>
        <taxon>Ascomycota</taxon>
        <taxon>Pezizomycotina</taxon>
        <taxon>Eurotiomycetes</taxon>
        <taxon>Chaetothyriomycetidae</taxon>
        <taxon>Chaetothyriales</taxon>
        <taxon>Herpotrichiellaceae</taxon>
        <taxon>Exophiala</taxon>
    </lineage>
</organism>
<sequence>MGRLTKPEDDVWFGIEDPKRRKQVQDRLAQRARRKRLAEFKKASSQNANSPQTSSSCDLLSAVSASPENSPQNLELSPPRSIRGFDVIIPSSNGKTVHGGLSGIPVTELSPKFGPEVPDSLQPTTLQLTVPHPRWMDRFPFPKMRDNMITLMGIIDEEEFFADLFCLDSFEIKPGAPAWDPTSWKIGKDFGKKWGYLFF</sequence>
<evidence type="ECO:0000313" key="2">
    <source>
        <dbReference type="EMBL" id="RVX67911.1"/>
    </source>
</evidence>
<gene>
    <name evidence="2" type="ORF">B0A52_08516</name>
</gene>
<feature type="compositionally biased region" description="Polar residues" evidence="1">
    <location>
        <begin position="43"/>
        <end position="75"/>
    </location>
</feature>
<dbReference type="Proteomes" id="UP000288859">
    <property type="component" value="Unassembled WGS sequence"/>
</dbReference>